<dbReference type="Proteomes" id="UP000431826">
    <property type="component" value="Unassembled WGS sequence"/>
</dbReference>
<feature type="region of interest" description="Disordered" evidence="1">
    <location>
        <begin position="42"/>
        <end position="69"/>
    </location>
</feature>
<sequence length="69" mass="7431">MVTEADGRRGISPGARCVPPRPPGQGAYGQQAAVVQPRVALGRFPDPHPASRTRAPIPRRSTLRPLQRP</sequence>
<dbReference type="EMBL" id="BLIR01000001">
    <property type="protein sequence ID" value="GFE37514.1"/>
    <property type="molecule type" value="Genomic_DNA"/>
</dbReference>
<reference evidence="2 3" key="1">
    <citation type="submission" date="2019-12" db="EMBL/GenBank/DDBJ databases">
        <title>Whole genome shotgun sequence of Streptomyces tubercidicus NBRC 13090.</title>
        <authorList>
            <person name="Ichikawa N."/>
            <person name="Kimura A."/>
            <person name="Kitahashi Y."/>
            <person name="Komaki H."/>
            <person name="Tamura T."/>
        </authorList>
    </citation>
    <scope>NUCLEOTIDE SEQUENCE [LARGE SCALE GENOMIC DNA]</scope>
    <source>
        <strain evidence="2 3">NBRC 13090</strain>
    </source>
</reference>
<comment type="caution">
    <text evidence="2">The sequence shown here is derived from an EMBL/GenBank/DDBJ whole genome shotgun (WGS) entry which is preliminary data.</text>
</comment>
<evidence type="ECO:0000313" key="2">
    <source>
        <dbReference type="EMBL" id="GFE37514.1"/>
    </source>
</evidence>
<dbReference type="AlphaFoldDB" id="A0A640UQ37"/>
<protein>
    <submittedName>
        <fullName evidence="2">Uncharacterized protein</fullName>
    </submittedName>
</protein>
<evidence type="ECO:0000256" key="1">
    <source>
        <dbReference type="SAM" id="MobiDB-lite"/>
    </source>
</evidence>
<proteinExistence type="predicted"/>
<evidence type="ECO:0000313" key="3">
    <source>
        <dbReference type="Proteomes" id="UP000431826"/>
    </source>
</evidence>
<gene>
    <name evidence="2" type="ORF">Stube_21870</name>
</gene>
<feature type="region of interest" description="Disordered" evidence="1">
    <location>
        <begin position="1"/>
        <end position="30"/>
    </location>
</feature>
<keyword evidence="3" id="KW-1185">Reference proteome</keyword>
<name>A0A640UQ37_9ACTN</name>
<accession>A0A640UQ37</accession>
<organism evidence="2 3">
    <name type="scientific">Streptomyces tubercidicus</name>
    <dbReference type="NCBI Taxonomy" id="47759"/>
    <lineage>
        <taxon>Bacteria</taxon>
        <taxon>Bacillati</taxon>
        <taxon>Actinomycetota</taxon>
        <taxon>Actinomycetes</taxon>
        <taxon>Kitasatosporales</taxon>
        <taxon>Streptomycetaceae</taxon>
        <taxon>Streptomyces</taxon>
    </lineage>
</organism>